<dbReference type="RefSeq" id="WP_345527608.1">
    <property type="nucleotide sequence ID" value="NZ_BAABKN010000019.1"/>
</dbReference>
<proteinExistence type="predicted"/>
<gene>
    <name evidence="2" type="ORF">GCM10023350_29780</name>
</gene>
<comment type="caution">
    <text evidence="2">The sequence shown here is derived from an EMBL/GenBank/DDBJ whole genome shotgun (WGS) entry which is preliminary data.</text>
</comment>
<sequence>MTNPVAVADPLDPVTQEILSSAFVAIAEEMAAVQYRASFSPIIREMEDYSCGLFDADAQMIAHAEAIPAHLGVMQFGLQVALTKFGTLDEGDVLIVNDPYRGGTHTPDVEIFMPIYHQGKLRGYAGSVTHHIDVGGAQSGDSADCTSLFQEGLVLPGVLLVQRGVRNQALFDVIAANVRAPQSTLGDLEAQIAACRRAAERLVELCDHHGGALVANAMSALLNDTRERVVAELSSWPTGEASAVGYLDFDVYDIDTPVRVAVTVRVEDGMLVVDASESSDEVKGSINVPWSSTCCAAYFALRSHLGPDLRMNDGMMQQVRVQAREGSILNPRHPAGVGGRHATAQRFADVLCLAIGQLVPDRAAASSHVSFPTFNFQAKDPYTGRLVMMADVIGGGGGATRQAPGENGVDSYLGNCALLPVEVAELEYPWRIERTELIDGSGGTGNQPGGMGIRRDYKLLTGEAEGPYYIEQSLPINVAQGAQGGHNGKPARVRLQRADGTWEVMPPKGYLRIKQGETISFESAGGGGYGAPAGSQVQD</sequence>
<evidence type="ECO:0000313" key="2">
    <source>
        <dbReference type="EMBL" id="GAA4743117.1"/>
    </source>
</evidence>
<dbReference type="PANTHER" id="PTHR11365">
    <property type="entry name" value="5-OXOPROLINASE RELATED"/>
    <property type="match status" value="1"/>
</dbReference>
<organism evidence="2 3">
    <name type="scientific">Nocardioides endophyticus</name>
    <dbReference type="NCBI Taxonomy" id="1353775"/>
    <lineage>
        <taxon>Bacteria</taxon>
        <taxon>Bacillati</taxon>
        <taxon>Actinomycetota</taxon>
        <taxon>Actinomycetes</taxon>
        <taxon>Propionibacteriales</taxon>
        <taxon>Nocardioidaceae</taxon>
        <taxon>Nocardioides</taxon>
    </lineage>
</organism>
<feature type="domain" description="Hydantoinase B/oxoprolinase" evidence="1">
    <location>
        <begin position="12"/>
        <end position="532"/>
    </location>
</feature>
<evidence type="ECO:0000313" key="3">
    <source>
        <dbReference type="Proteomes" id="UP001499882"/>
    </source>
</evidence>
<dbReference type="PANTHER" id="PTHR11365:SF23">
    <property type="entry name" value="HYPOTHETICAL 5-OXOPROLINASE (EUROFUNG)-RELATED"/>
    <property type="match status" value="1"/>
</dbReference>
<accession>A0ABP8Z070</accession>
<dbReference type="InterPro" id="IPR003692">
    <property type="entry name" value="Hydantoinase_B"/>
</dbReference>
<evidence type="ECO:0000259" key="1">
    <source>
        <dbReference type="Pfam" id="PF02538"/>
    </source>
</evidence>
<dbReference type="Proteomes" id="UP001499882">
    <property type="component" value="Unassembled WGS sequence"/>
</dbReference>
<dbReference type="InterPro" id="IPR045079">
    <property type="entry name" value="Oxoprolinase-like"/>
</dbReference>
<name>A0ABP8Z070_9ACTN</name>
<reference evidence="3" key="1">
    <citation type="journal article" date="2019" name="Int. J. Syst. Evol. Microbiol.">
        <title>The Global Catalogue of Microorganisms (GCM) 10K type strain sequencing project: providing services to taxonomists for standard genome sequencing and annotation.</title>
        <authorList>
            <consortium name="The Broad Institute Genomics Platform"/>
            <consortium name="The Broad Institute Genome Sequencing Center for Infectious Disease"/>
            <person name="Wu L."/>
            <person name="Ma J."/>
        </authorList>
    </citation>
    <scope>NUCLEOTIDE SEQUENCE [LARGE SCALE GENOMIC DNA]</scope>
    <source>
        <strain evidence="3">JCM 18532</strain>
    </source>
</reference>
<protein>
    <submittedName>
        <fullName evidence="2">Hydantoinase B/oxoprolinase family protein</fullName>
    </submittedName>
</protein>
<dbReference type="Pfam" id="PF02538">
    <property type="entry name" value="Hydantoinase_B"/>
    <property type="match status" value="1"/>
</dbReference>
<dbReference type="EMBL" id="BAABKN010000019">
    <property type="protein sequence ID" value="GAA4743117.1"/>
    <property type="molecule type" value="Genomic_DNA"/>
</dbReference>
<keyword evidence="3" id="KW-1185">Reference proteome</keyword>